<accession>A0A1Y1ZVH8</accession>
<feature type="region of interest" description="Disordered" evidence="1">
    <location>
        <begin position="98"/>
        <end position="130"/>
    </location>
</feature>
<name>A0A1Y1ZVH8_9PLEO</name>
<evidence type="ECO:0000313" key="2">
    <source>
        <dbReference type="EMBL" id="ORY14266.1"/>
    </source>
</evidence>
<reference evidence="2 3" key="1">
    <citation type="submission" date="2016-07" db="EMBL/GenBank/DDBJ databases">
        <title>Pervasive Adenine N6-methylation of Active Genes in Fungi.</title>
        <authorList>
            <consortium name="DOE Joint Genome Institute"/>
            <person name="Mondo S.J."/>
            <person name="Dannebaum R.O."/>
            <person name="Kuo R.C."/>
            <person name="Labutti K."/>
            <person name="Haridas S."/>
            <person name="Kuo A."/>
            <person name="Salamov A."/>
            <person name="Ahrendt S.R."/>
            <person name="Lipzen A."/>
            <person name="Sullivan W."/>
            <person name="Andreopoulos W.B."/>
            <person name="Clum A."/>
            <person name="Lindquist E."/>
            <person name="Daum C."/>
            <person name="Ramamoorthy G.K."/>
            <person name="Gryganskyi A."/>
            <person name="Culley D."/>
            <person name="Magnuson J.K."/>
            <person name="James T.Y."/>
            <person name="O'Malley M.A."/>
            <person name="Stajich J.E."/>
            <person name="Spatafora J.W."/>
            <person name="Visel A."/>
            <person name="Grigoriev I.V."/>
        </authorList>
    </citation>
    <scope>NUCLEOTIDE SEQUENCE [LARGE SCALE GENOMIC DNA]</scope>
    <source>
        <strain evidence="2 3">CBS 115471</strain>
    </source>
</reference>
<dbReference type="Proteomes" id="UP000193144">
    <property type="component" value="Unassembled WGS sequence"/>
</dbReference>
<feature type="region of interest" description="Disordered" evidence="1">
    <location>
        <begin position="423"/>
        <end position="469"/>
    </location>
</feature>
<evidence type="ECO:0000256" key="1">
    <source>
        <dbReference type="SAM" id="MobiDB-lite"/>
    </source>
</evidence>
<gene>
    <name evidence="2" type="ORF">BCR34DRAFT_599258</name>
</gene>
<feature type="compositionally biased region" description="Basic and acidic residues" evidence="1">
    <location>
        <begin position="58"/>
        <end position="76"/>
    </location>
</feature>
<sequence length="485" mass="55903">MAGSIPASLLFGNKEMKMYHRFQIQHATVPIYRYYTIPTAFEYDDYLKWRDNERQKYIPPPKRELQAPEAKDKVNDDGLPEWKGFALTKKCRHLLHPSHAPARESKADSDVESGSDDDGDGDSDGQSQAKSELEVAFDMCPVCTVRIHLNYLQILVERWADEGGPWPSAQSPNYRTAYRAYSIARVDLVNTIFDLEEWVEAEVEWEKQHPGTEVKATEEFSASTALQIWKDENRFPAYLMNGPEEEKEVVGEKVKKAVRFTEETSFAATRPNELHWRNSKKYDPFGRNACPSELGWEDTSFSRNHLYAISQCRVLLVWSLEPENPCSKLGWKSLNDGSTRGDNKHVDRLLLMVEEWLENTPDGERFAWIHSLAHTTDLWVVFRHDCTESEEFDNFKAFPSLNGTDLEHLREQFRETLGLDLDEEEEEEEEVVNRAKSSPTPPELQIDYVEREGDSSSPEPQDIVMEDDERQVDELVSGDENWLGG</sequence>
<organism evidence="2 3">
    <name type="scientific">Clohesyomyces aquaticus</name>
    <dbReference type="NCBI Taxonomy" id="1231657"/>
    <lineage>
        <taxon>Eukaryota</taxon>
        <taxon>Fungi</taxon>
        <taxon>Dikarya</taxon>
        <taxon>Ascomycota</taxon>
        <taxon>Pezizomycotina</taxon>
        <taxon>Dothideomycetes</taxon>
        <taxon>Pleosporomycetidae</taxon>
        <taxon>Pleosporales</taxon>
        <taxon>Lindgomycetaceae</taxon>
        <taxon>Clohesyomyces</taxon>
    </lineage>
</organism>
<evidence type="ECO:0000313" key="3">
    <source>
        <dbReference type="Proteomes" id="UP000193144"/>
    </source>
</evidence>
<feature type="compositionally biased region" description="Acidic residues" evidence="1">
    <location>
        <begin position="110"/>
        <end position="123"/>
    </location>
</feature>
<dbReference type="EMBL" id="MCFA01000034">
    <property type="protein sequence ID" value="ORY14266.1"/>
    <property type="molecule type" value="Genomic_DNA"/>
</dbReference>
<proteinExistence type="predicted"/>
<feature type="region of interest" description="Disordered" evidence="1">
    <location>
        <begin position="58"/>
        <end position="77"/>
    </location>
</feature>
<keyword evidence="3" id="KW-1185">Reference proteome</keyword>
<protein>
    <submittedName>
        <fullName evidence="2">Uncharacterized protein</fullName>
    </submittedName>
</protein>
<dbReference type="AlphaFoldDB" id="A0A1Y1ZVH8"/>
<comment type="caution">
    <text evidence="2">The sequence shown here is derived from an EMBL/GenBank/DDBJ whole genome shotgun (WGS) entry which is preliminary data.</text>
</comment>
<dbReference type="OrthoDB" id="3798487at2759"/>